<accession>A0A0R2FHH3</accession>
<dbReference type="OrthoDB" id="503948at2"/>
<dbReference type="Proteomes" id="UP000051751">
    <property type="component" value="Unassembled WGS sequence"/>
</dbReference>
<dbReference type="AlphaFoldDB" id="A0A0R2FHH3"/>
<evidence type="ECO:0008006" key="5">
    <source>
        <dbReference type="Google" id="ProtNLM"/>
    </source>
</evidence>
<dbReference type="InterPro" id="IPR010315">
    <property type="entry name" value="DUF915_hydro-like"/>
</dbReference>
<dbReference type="PATRIC" id="fig|81857.3.peg.1541"/>
<dbReference type="SUPFAM" id="SSF53474">
    <property type="entry name" value="alpha/beta-Hydrolases"/>
    <property type="match status" value="1"/>
</dbReference>
<proteinExistence type="predicted"/>
<evidence type="ECO:0000313" key="4">
    <source>
        <dbReference type="Proteomes" id="UP000051751"/>
    </source>
</evidence>
<name>A0A0R2FHH3_9LACO</name>
<comment type="caution">
    <text evidence="1">The sequence shown here is derived from an EMBL/GenBank/DDBJ whole genome shotgun (WGS) entry which is preliminary data.</text>
</comment>
<protein>
    <recommendedName>
        <fullName evidence="5">Cell surface hydrolase</fullName>
    </recommendedName>
</protein>
<dbReference type="RefSeq" id="WP_057770278.1">
    <property type="nucleotide sequence ID" value="NZ_JQAT01000004.1"/>
</dbReference>
<dbReference type="Pfam" id="PF06028">
    <property type="entry name" value="DUF915"/>
    <property type="match status" value="1"/>
</dbReference>
<dbReference type="EMBL" id="JQAZ01000005">
    <property type="protein sequence ID" value="KRN31043.1"/>
    <property type="molecule type" value="Genomic_DNA"/>
</dbReference>
<evidence type="ECO:0000313" key="3">
    <source>
        <dbReference type="Proteomes" id="UP000051645"/>
    </source>
</evidence>
<organism evidence="1 4">
    <name type="scientific">Lactobacillus selangorensis</name>
    <dbReference type="NCBI Taxonomy" id="81857"/>
    <lineage>
        <taxon>Bacteria</taxon>
        <taxon>Bacillati</taxon>
        <taxon>Bacillota</taxon>
        <taxon>Bacilli</taxon>
        <taxon>Lactobacillales</taxon>
        <taxon>Lactobacillaceae</taxon>
        <taxon>Lactobacillus</taxon>
    </lineage>
</organism>
<keyword evidence="3" id="KW-1185">Reference proteome</keyword>
<gene>
    <name evidence="1" type="ORF">IV38_GL001529</name>
    <name evidence="2" type="ORF">IV40_GL001686</name>
</gene>
<dbReference type="Proteomes" id="UP000051645">
    <property type="component" value="Unassembled WGS sequence"/>
</dbReference>
<dbReference type="InterPro" id="IPR029058">
    <property type="entry name" value="AB_hydrolase_fold"/>
</dbReference>
<dbReference type="STRING" id="81857.IV38_GL001529"/>
<dbReference type="EMBL" id="JQAT01000004">
    <property type="protein sequence ID" value="KRN28079.1"/>
    <property type="molecule type" value="Genomic_DNA"/>
</dbReference>
<sequence length="282" mass="31321">MKKQTKIIGFILVALVLIGGGFGVYNHSAHSSVAKQYTQTHIPTLFFHGWGSSYHAEEHMVAAAKKAQVTNGVIRAEVSKKGQVTLVGKLPRKAVNPIVMVDFKNPRQINYHTTGKWVENVLTALQKQYGFTQYNTVSHSAGNEAVMYYLAEIAPTHKKLPQLHKEVNIAGHFDGIRGIDAIKGNSVDKNGKPQEMIKTYRDLLSLRTTFPKNAEVLNIYGNIGDHSDGTVQNDSSKSLQYLVGNRAKSYRNLEIDGKQAQHSKLHSNAQVDKALINFLWAK</sequence>
<reference evidence="3 4" key="1">
    <citation type="journal article" date="2015" name="Genome Announc.">
        <title>Expanding the biotechnology potential of lactobacilli through comparative genomics of 213 strains and associated genera.</title>
        <authorList>
            <person name="Sun Z."/>
            <person name="Harris H.M."/>
            <person name="McCann A."/>
            <person name="Guo C."/>
            <person name="Argimon S."/>
            <person name="Zhang W."/>
            <person name="Yang X."/>
            <person name="Jeffery I.B."/>
            <person name="Cooney J.C."/>
            <person name="Kagawa T.F."/>
            <person name="Liu W."/>
            <person name="Song Y."/>
            <person name="Salvetti E."/>
            <person name="Wrobel A."/>
            <person name="Rasinkangas P."/>
            <person name="Parkhill J."/>
            <person name="Rea M.C."/>
            <person name="O'Sullivan O."/>
            <person name="Ritari J."/>
            <person name="Douillard F.P."/>
            <person name="Paul Ross R."/>
            <person name="Yang R."/>
            <person name="Briner A.E."/>
            <person name="Felis G.E."/>
            <person name="de Vos W.M."/>
            <person name="Barrangou R."/>
            <person name="Klaenhammer T.R."/>
            <person name="Caufield P.W."/>
            <person name="Cui Y."/>
            <person name="Zhang H."/>
            <person name="O'Toole P.W."/>
        </authorList>
    </citation>
    <scope>NUCLEOTIDE SEQUENCE [LARGE SCALE GENOMIC DNA]</scope>
    <source>
        <strain evidence="1 4">ATCC BAA-66</strain>
        <strain evidence="2 3">DSM 13344</strain>
    </source>
</reference>
<evidence type="ECO:0000313" key="1">
    <source>
        <dbReference type="EMBL" id="KRN28079.1"/>
    </source>
</evidence>
<dbReference type="Gene3D" id="3.40.50.1820">
    <property type="entry name" value="alpha/beta hydrolase"/>
    <property type="match status" value="1"/>
</dbReference>
<evidence type="ECO:0000313" key="2">
    <source>
        <dbReference type="EMBL" id="KRN31043.1"/>
    </source>
</evidence>